<reference evidence="1" key="1">
    <citation type="submission" date="2019-08" db="EMBL/GenBank/DDBJ databases">
        <authorList>
            <person name="Kucharzyk K."/>
            <person name="Murdoch R.W."/>
            <person name="Higgins S."/>
            <person name="Loffler F."/>
        </authorList>
    </citation>
    <scope>NUCLEOTIDE SEQUENCE</scope>
</reference>
<organism evidence="1">
    <name type="scientific">bioreactor metagenome</name>
    <dbReference type="NCBI Taxonomy" id="1076179"/>
    <lineage>
        <taxon>unclassified sequences</taxon>
        <taxon>metagenomes</taxon>
        <taxon>ecological metagenomes</taxon>
    </lineage>
</organism>
<protein>
    <submittedName>
        <fullName evidence="1">Uncharacterized protein</fullName>
    </submittedName>
</protein>
<gene>
    <name evidence="1" type="ORF">SDC9_160251</name>
</gene>
<evidence type="ECO:0000313" key="1">
    <source>
        <dbReference type="EMBL" id="MPN12931.1"/>
    </source>
</evidence>
<comment type="caution">
    <text evidence="1">The sequence shown here is derived from an EMBL/GenBank/DDBJ whole genome shotgun (WGS) entry which is preliminary data.</text>
</comment>
<dbReference type="EMBL" id="VSSQ01059360">
    <property type="protein sequence ID" value="MPN12931.1"/>
    <property type="molecule type" value="Genomic_DNA"/>
</dbReference>
<name>A0A645FEY1_9ZZZZ</name>
<sequence>MRIDGFEGKIYVPFGRVDAQDLADNLLSFTDVVAQVLDPAGSGIPDVDETLLVVVLIECDESPEILDADD</sequence>
<proteinExistence type="predicted"/>
<accession>A0A645FEY1</accession>
<dbReference type="AlphaFoldDB" id="A0A645FEY1"/>